<accession>A0A978UML7</accession>
<comment type="caution">
    <text evidence="1">The sequence shown here is derived from an EMBL/GenBank/DDBJ whole genome shotgun (WGS) entry which is preliminary data.</text>
</comment>
<sequence>MIKKECVFAFLTGLNNELDEVRGRILGHEVLSSTREMFSEVHREESRRNVMLGKEIRKASVTESKSSDKAQIQHLEIICASAQAEADIEA</sequence>
<reference evidence="1" key="1">
    <citation type="journal article" date="2021" name="Front. Plant Sci.">
        <title>Chromosome-Scale Genome Assembly for Chinese Sour Jujube and Insights Into Its Genome Evolution and Domestication Signature.</title>
        <authorList>
            <person name="Shen L.-Y."/>
            <person name="Luo H."/>
            <person name="Wang X.-L."/>
            <person name="Wang X.-M."/>
            <person name="Qiu X.-J."/>
            <person name="Liu H."/>
            <person name="Zhou S.-S."/>
            <person name="Jia K.-H."/>
            <person name="Nie S."/>
            <person name="Bao Y.-T."/>
            <person name="Zhang R.-G."/>
            <person name="Yun Q.-Z."/>
            <person name="Chai Y.-H."/>
            <person name="Lu J.-Y."/>
            <person name="Li Y."/>
            <person name="Zhao S.-W."/>
            <person name="Mao J.-F."/>
            <person name="Jia S.-G."/>
            <person name="Mao Y.-M."/>
        </authorList>
    </citation>
    <scope>NUCLEOTIDE SEQUENCE</scope>
    <source>
        <strain evidence="1">AT0</strain>
        <tissue evidence="1">Leaf</tissue>
    </source>
</reference>
<protein>
    <submittedName>
        <fullName evidence="1">Uncharacterized protein</fullName>
    </submittedName>
</protein>
<evidence type="ECO:0000313" key="2">
    <source>
        <dbReference type="Proteomes" id="UP000813462"/>
    </source>
</evidence>
<proteinExistence type="predicted"/>
<dbReference type="Proteomes" id="UP000813462">
    <property type="component" value="Unassembled WGS sequence"/>
</dbReference>
<organism evidence="1 2">
    <name type="scientific">Ziziphus jujuba var. spinosa</name>
    <dbReference type="NCBI Taxonomy" id="714518"/>
    <lineage>
        <taxon>Eukaryota</taxon>
        <taxon>Viridiplantae</taxon>
        <taxon>Streptophyta</taxon>
        <taxon>Embryophyta</taxon>
        <taxon>Tracheophyta</taxon>
        <taxon>Spermatophyta</taxon>
        <taxon>Magnoliopsida</taxon>
        <taxon>eudicotyledons</taxon>
        <taxon>Gunneridae</taxon>
        <taxon>Pentapetalae</taxon>
        <taxon>rosids</taxon>
        <taxon>fabids</taxon>
        <taxon>Rosales</taxon>
        <taxon>Rhamnaceae</taxon>
        <taxon>Paliureae</taxon>
        <taxon>Ziziphus</taxon>
    </lineage>
</organism>
<gene>
    <name evidence="1" type="ORF">FEM48_Zijuj10G0095600</name>
</gene>
<evidence type="ECO:0000313" key="1">
    <source>
        <dbReference type="EMBL" id="KAH7516069.1"/>
    </source>
</evidence>
<dbReference type="EMBL" id="JAEACU010000010">
    <property type="protein sequence ID" value="KAH7516069.1"/>
    <property type="molecule type" value="Genomic_DNA"/>
</dbReference>
<dbReference type="AlphaFoldDB" id="A0A978UML7"/>
<name>A0A978UML7_ZIZJJ</name>